<dbReference type="RefSeq" id="WP_257891829.1">
    <property type="nucleotide sequence ID" value="NZ_JAIMBW010000001.1"/>
</dbReference>
<dbReference type="AlphaFoldDB" id="A0A975YGQ9"/>
<evidence type="ECO:0000256" key="4">
    <source>
        <dbReference type="ARBA" id="ARBA00023004"/>
    </source>
</evidence>
<keyword evidence="7" id="KW-1185">Reference proteome</keyword>
<name>A0A975YGQ9_9RHOB</name>
<dbReference type="InterPro" id="IPR044203">
    <property type="entry name" value="GlbO/GLB3-like"/>
</dbReference>
<protein>
    <submittedName>
        <fullName evidence="6">Group II truncated hemoglobin</fullName>
    </submittedName>
</protein>
<dbReference type="Gene3D" id="1.10.490.10">
    <property type="entry name" value="Globins"/>
    <property type="match status" value="1"/>
</dbReference>
<keyword evidence="4" id="KW-0408">Iron</keyword>
<evidence type="ECO:0000256" key="5">
    <source>
        <dbReference type="ARBA" id="ARBA00034496"/>
    </source>
</evidence>
<keyword evidence="2" id="KW-0349">Heme</keyword>
<reference evidence="6 7" key="1">
    <citation type="submission" date="2021-07" db="EMBL/GenBank/DDBJ databases">
        <title>Karlodiniumbacter phycospheric gen. nov., sp. nov., a phycosphere bacterium isolated from karlodinium veneficum.</title>
        <authorList>
            <person name="Peng Y."/>
            <person name="Jiang L."/>
            <person name="Lee J."/>
        </authorList>
    </citation>
    <scope>NUCLEOTIDE SEQUENCE</scope>
    <source>
        <strain evidence="6 7">N5</strain>
    </source>
</reference>
<organism evidence="6">
    <name type="scientific">Gymnodinialimonas phycosphaerae</name>
    <dbReference type="NCBI Taxonomy" id="2841589"/>
    <lineage>
        <taxon>Bacteria</taxon>
        <taxon>Pseudomonadati</taxon>
        <taxon>Pseudomonadota</taxon>
        <taxon>Alphaproteobacteria</taxon>
        <taxon>Rhodobacterales</taxon>
        <taxon>Paracoccaceae</taxon>
        <taxon>Gymnodinialimonas</taxon>
    </lineage>
</organism>
<dbReference type="GO" id="GO:0046872">
    <property type="term" value="F:metal ion binding"/>
    <property type="evidence" value="ECO:0007669"/>
    <property type="project" value="UniProtKB-KW"/>
</dbReference>
<evidence type="ECO:0000256" key="2">
    <source>
        <dbReference type="ARBA" id="ARBA00022617"/>
    </source>
</evidence>
<accession>A0A975YGQ9</accession>
<dbReference type="GO" id="GO:0020037">
    <property type="term" value="F:heme binding"/>
    <property type="evidence" value="ECO:0007669"/>
    <property type="project" value="InterPro"/>
</dbReference>
<keyword evidence="1" id="KW-0813">Transport</keyword>
<dbReference type="InterPro" id="IPR009050">
    <property type="entry name" value="Globin-like_sf"/>
</dbReference>
<dbReference type="PANTHER" id="PTHR47366:SF1">
    <property type="entry name" value="TWO-ON-TWO HEMOGLOBIN-3"/>
    <property type="match status" value="1"/>
</dbReference>
<comment type="similarity">
    <text evidence="5">Belongs to the truncated hemoglobin family. Group II subfamily.</text>
</comment>
<dbReference type="GO" id="GO:0019825">
    <property type="term" value="F:oxygen binding"/>
    <property type="evidence" value="ECO:0007669"/>
    <property type="project" value="InterPro"/>
</dbReference>
<evidence type="ECO:0000256" key="1">
    <source>
        <dbReference type="ARBA" id="ARBA00022448"/>
    </source>
</evidence>
<proteinExistence type="inferred from homology"/>
<evidence type="ECO:0000313" key="7">
    <source>
        <dbReference type="Proteomes" id="UP000693972"/>
    </source>
</evidence>
<evidence type="ECO:0000313" key="6">
    <source>
        <dbReference type="EMBL" id="QXL88763.1"/>
    </source>
</evidence>
<dbReference type="EMBL" id="CP078073">
    <property type="protein sequence ID" value="QXL88763.1"/>
    <property type="molecule type" value="Genomic_DNA"/>
</dbReference>
<dbReference type="Pfam" id="PF01152">
    <property type="entry name" value="Bac_globin"/>
    <property type="match status" value="1"/>
</dbReference>
<dbReference type="SUPFAM" id="SSF46458">
    <property type="entry name" value="Globin-like"/>
    <property type="match status" value="1"/>
</dbReference>
<dbReference type="GO" id="GO:0005344">
    <property type="term" value="F:oxygen carrier activity"/>
    <property type="evidence" value="ECO:0007669"/>
    <property type="project" value="InterPro"/>
</dbReference>
<dbReference type="PANTHER" id="PTHR47366">
    <property type="entry name" value="TWO-ON-TWO HEMOGLOBIN-3"/>
    <property type="match status" value="1"/>
</dbReference>
<dbReference type="InterPro" id="IPR012292">
    <property type="entry name" value="Globin/Proto"/>
</dbReference>
<dbReference type="InterPro" id="IPR001486">
    <property type="entry name" value="Hemoglobin_trunc"/>
</dbReference>
<dbReference type="EMBL" id="JAIMBW010000001">
    <property type="protein sequence ID" value="MBY4891999.1"/>
    <property type="molecule type" value="Genomic_DNA"/>
</dbReference>
<dbReference type="Proteomes" id="UP000693972">
    <property type="component" value="Unassembled WGS sequence"/>
</dbReference>
<dbReference type="CDD" id="cd14773">
    <property type="entry name" value="TrHb2_PhHbO-like_O"/>
    <property type="match status" value="1"/>
</dbReference>
<keyword evidence="3" id="KW-0479">Metal-binding</keyword>
<gene>
    <name evidence="6" type="ORF">KUL25_04380</name>
</gene>
<sequence>MDGALDQIGGEEALDRLVTRFYDLLESDPALHQMHRLHFRGHGLNHTRTEQFNFLCGFLGGRRYYFEKHGHMDLREIHAHVPIRQADAQMWLDTMDRAICDCGLDDKVPAAVRVTLHRAAQMLVNDLPDWRGDTKG</sequence>
<evidence type="ECO:0000256" key="3">
    <source>
        <dbReference type="ARBA" id="ARBA00022723"/>
    </source>
</evidence>